<evidence type="ECO:0000256" key="5">
    <source>
        <dbReference type="ARBA" id="ARBA00022935"/>
    </source>
</evidence>
<organism evidence="11 12">
    <name type="scientific">Cutibacterium namnetense</name>
    <dbReference type="NCBI Taxonomy" id="1574624"/>
    <lineage>
        <taxon>Bacteria</taxon>
        <taxon>Bacillati</taxon>
        <taxon>Actinomycetota</taxon>
        <taxon>Actinomycetes</taxon>
        <taxon>Propionibacteriales</taxon>
        <taxon>Propionibacteriaceae</taxon>
        <taxon>Cutibacterium</taxon>
    </lineage>
</organism>
<evidence type="ECO:0000256" key="2">
    <source>
        <dbReference type="ARBA" id="ARBA00022741"/>
    </source>
</evidence>
<dbReference type="Pfam" id="PF02782">
    <property type="entry name" value="FGGY_C"/>
    <property type="match status" value="1"/>
</dbReference>
<keyword evidence="4" id="KW-0067">ATP-binding</keyword>
<dbReference type="PANTHER" id="PTHR43435:SF4">
    <property type="entry name" value="FGGY CARBOHYDRATE KINASE DOMAIN-CONTAINING PROTEIN"/>
    <property type="match status" value="1"/>
</dbReference>
<gene>
    <name evidence="11" type="ORF">CP880_08780</name>
</gene>
<dbReference type="NCBIfam" id="TIGR01234">
    <property type="entry name" value="L-ribulokinase"/>
    <property type="match status" value="1"/>
</dbReference>
<dbReference type="CDD" id="cd07781">
    <property type="entry name" value="ASKHA_NBD_FGGY_L-RBK"/>
    <property type="match status" value="1"/>
</dbReference>
<sequence>MNNKYVVGLDFGTLSGRAVVVRASDGAEMGSAVHEYPHGVMDRTLSAADGRKLPPDFALQDPADYLETLEVIVRGAVEDAGVDPGQVVGIGLDVTSATVVAATRDGTALCQLPEFRNEPHAWVKLWKHHGAQDQADRIVKLAQERREPWLARYGGILSSEMLMPKVLETLERAPQVYRATDVFCTALDWLTWRLTGVLTFSAGDSGYKRMYQDGTYPSRDYLMHLNPEFADVFTDKMNAPVLPLGARVGGLTPEFAERLGLPAGITVASGNIDAHVTAAAVQAVENGQMTAIMGTSACYVVPGPQLKEVPGMFGVVDGGIVDGSWGFEAGQTAVGDIFAWFIDNCVPGSYFDEADHRGISVHDLLTEKCARQEVGAHGLIALDWHNGNRSVLADANLSGMILGQTLTTTPEDQYRALLESTAFGARTIIESFRDSGVEINELVVAGGLTQNTFLMQLFCDICRVPLSVGTVKQPGSHGSAVFAAVAADLYPDVKAASAAMGAKEAGVYQIDEERAIQYDALYAEYARLHDYFGRGGNQVMHRLKEIRRQAHLRARESTKAANSANSAHL</sequence>
<dbReference type="Proteomes" id="UP000256324">
    <property type="component" value="Unassembled WGS sequence"/>
</dbReference>
<evidence type="ECO:0000313" key="11">
    <source>
        <dbReference type="EMBL" id="REB69489.1"/>
    </source>
</evidence>
<dbReference type="PIRSF" id="PIRSF000538">
    <property type="entry name" value="GlpK"/>
    <property type="match status" value="1"/>
</dbReference>
<comment type="caution">
    <text evidence="11">The sequence shown here is derived from an EMBL/GenBank/DDBJ whole genome shotgun (WGS) entry which is preliminary data.</text>
</comment>
<evidence type="ECO:0000256" key="6">
    <source>
        <dbReference type="ARBA" id="ARBA00023277"/>
    </source>
</evidence>
<evidence type="ECO:0000256" key="4">
    <source>
        <dbReference type="ARBA" id="ARBA00022840"/>
    </source>
</evidence>
<dbReference type="Pfam" id="PF00370">
    <property type="entry name" value="FGGY_N"/>
    <property type="match status" value="1"/>
</dbReference>
<protein>
    <recommendedName>
        <fullName evidence="7 8">Ribulokinase</fullName>
        <ecNumber evidence="7 8">2.7.1.16</ecNumber>
    </recommendedName>
</protein>
<evidence type="ECO:0000256" key="1">
    <source>
        <dbReference type="ARBA" id="ARBA00022679"/>
    </source>
</evidence>
<evidence type="ECO:0000259" key="10">
    <source>
        <dbReference type="Pfam" id="PF02782"/>
    </source>
</evidence>
<dbReference type="EC" id="2.7.1.16" evidence="7 8"/>
<dbReference type="PANTHER" id="PTHR43435">
    <property type="entry name" value="RIBULOKINASE"/>
    <property type="match status" value="1"/>
</dbReference>
<dbReference type="InterPro" id="IPR043129">
    <property type="entry name" value="ATPase_NBD"/>
</dbReference>
<evidence type="ECO:0000256" key="8">
    <source>
        <dbReference type="RuleBase" id="RU003455"/>
    </source>
</evidence>
<proteinExistence type="inferred from homology"/>
<comment type="similarity">
    <text evidence="8">Belongs to the ribulokinase family.</text>
</comment>
<keyword evidence="1 8" id="KW-0808">Transferase</keyword>
<dbReference type="InterPro" id="IPR000577">
    <property type="entry name" value="Carb_kinase_FGGY"/>
</dbReference>
<keyword evidence="3 8" id="KW-0418">Kinase</keyword>
<accession>A0ABX9I9M3</accession>
<name>A0ABX9I9M3_9ACTN</name>
<keyword evidence="5 8" id="KW-0054">Arabinose catabolism</keyword>
<comment type="catalytic activity">
    <reaction evidence="8">
        <text>L-ribulose + ATP = L-ribulose 5-phosphate + ADP + H(+)</text>
        <dbReference type="Rhea" id="RHEA:22072"/>
        <dbReference type="ChEBI" id="CHEBI:15378"/>
        <dbReference type="ChEBI" id="CHEBI:16880"/>
        <dbReference type="ChEBI" id="CHEBI:30616"/>
        <dbReference type="ChEBI" id="CHEBI:58226"/>
        <dbReference type="ChEBI" id="CHEBI:456216"/>
        <dbReference type="EC" id="2.7.1.16"/>
    </reaction>
</comment>
<reference evidence="11 12" key="1">
    <citation type="submission" date="2017-09" db="EMBL/GenBank/DDBJ databases">
        <authorList>
            <person name="Bumgarner R.E."/>
        </authorList>
    </citation>
    <scope>NUCLEOTIDE SEQUENCE [LARGE SCALE GENOMIC DNA]</scope>
    <source>
        <strain evidence="11 12">T34998</strain>
    </source>
</reference>
<dbReference type="InterPro" id="IPR018485">
    <property type="entry name" value="FGGY_C"/>
</dbReference>
<evidence type="ECO:0000313" key="12">
    <source>
        <dbReference type="Proteomes" id="UP000256324"/>
    </source>
</evidence>
<dbReference type="NCBIfam" id="NF003154">
    <property type="entry name" value="PRK04123.1"/>
    <property type="match status" value="1"/>
</dbReference>
<keyword evidence="12" id="KW-1185">Reference proteome</keyword>
<dbReference type="EMBL" id="PCZS01000002">
    <property type="protein sequence ID" value="REB69489.1"/>
    <property type="molecule type" value="Genomic_DNA"/>
</dbReference>
<evidence type="ECO:0000256" key="7">
    <source>
        <dbReference type="NCBIfam" id="TIGR01234"/>
    </source>
</evidence>
<evidence type="ECO:0000259" key="9">
    <source>
        <dbReference type="Pfam" id="PF00370"/>
    </source>
</evidence>
<keyword evidence="2" id="KW-0547">Nucleotide-binding</keyword>
<keyword evidence="6 8" id="KW-0119">Carbohydrate metabolism</keyword>
<comment type="pathway">
    <text evidence="8">Carbohydrate degradation; L-arabinose degradation via L-ribulose; D-xylulose 5-phosphate from L-arabinose (bacterial route): step 2/3.</text>
</comment>
<dbReference type="InterPro" id="IPR018484">
    <property type="entry name" value="FGGY_N"/>
</dbReference>
<dbReference type="SUPFAM" id="SSF53067">
    <property type="entry name" value="Actin-like ATPase domain"/>
    <property type="match status" value="2"/>
</dbReference>
<feature type="domain" description="Carbohydrate kinase FGGY N-terminal" evidence="9">
    <location>
        <begin position="5"/>
        <end position="278"/>
    </location>
</feature>
<evidence type="ECO:0000256" key="3">
    <source>
        <dbReference type="ARBA" id="ARBA00022777"/>
    </source>
</evidence>
<dbReference type="RefSeq" id="WP_002549766.1">
    <property type="nucleotide sequence ID" value="NZ_JARJNT010000002.1"/>
</dbReference>
<dbReference type="InterPro" id="IPR005929">
    <property type="entry name" value="Ribulokinase"/>
</dbReference>
<dbReference type="Gene3D" id="3.30.420.40">
    <property type="match status" value="2"/>
</dbReference>
<feature type="domain" description="Carbohydrate kinase FGGY C-terminal" evidence="10">
    <location>
        <begin position="290"/>
        <end position="487"/>
    </location>
</feature>